<dbReference type="OrthoDB" id="3542807at2"/>
<comment type="caution">
    <text evidence="2">The sequence shown here is derived from an EMBL/GenBank/DDBJ whole genome shotgun (WGS) entry which is preliminary data.</text>
</comment>
<dbReference type="RefSeq" id="WP_148354082.1">
    <property type="nucleotide sequence ID" value="NZ_VSFF01000013.1"/>
</dbReference>
<sequence>MARPRTGQMPIAEIRVAKQDWADFRAVNLRRAPAVIREFIRWYLRRPGAKLPQRPSPEEIEKALATANEAEGPAERGPQSE</sequence>
<name>A0A5D0TXG6_9ACTN</name>
<feature type="region of interest" description="Disordered" evidence="1">
    <location>
        <begin position="49"/>
        <end position="81"/>
    </location>
</feature>
<evidence type="ECO:0000256" key="1">
    <source>
        <dbReference type="SAM" id="MobiDB-lite"/>
    </source>
</evidence>
<dbReference type="EMBL" id="VSFF01000013">
    <property type="protein sequence ID" value="TYC10035.1"/>
    <property type="molecule type" value="Genomic_DNA"/>
</dbReference>
<reference evidence="2 3" key="1">
    <citation type="submission" date="2019-08" db="EMBL/GenBank/DDBJ databases">
        <title>Actinomadura sp. nov. CYP1-5 isolated from mountain soil.</title>
        <authorList>
            <person name="Songsumanus A."/>
            <person name="Kuncharoen N."/>
            <person name="Kudo T."/>
            <person name="Yuki M."/>
            <person name="Igarashi Y."/>
            <person name="Tanasupawat S."/>
        </authorList>
    </citation>
    <scope>NUCLEOTIDE SEQUENCE [LARGE SCALE GENOMIC DNA]</scope>
    <source>
        <strain evidence="2 3">GKU157</strain>
    </source>
</reference>
<gene>
    <name evidence="2" type="ORF">FXF65_33620</name>
</gene>
<evidence type="ECO:0000313" key="2">
    <source>
        <dbReference type="EMBL" id="TYC10035.1"/>
    </source>
</evidence>
<protein>
    <submittedName>
        <fullName evidence="2">Uncharacterized protein</fullName>
    </submittedName>
</protein>
<keyword evidence="3" id="KW-1185">Reference proteome</keyword>
<proteinExistence type="predicted"/>
<organism evidence="2 3">
    <name type="scientific">Actinomadura syzygii</name>
    <dbReference type="NCBI Taxonomy" id="1427538"/>
    <lineage>
        <taxon>Bacteria</taxon>
        <taxon>Bacillati</taxon>
        <taxon>Actinomycetota</taxon>
        <taxon>Actinomycetes</taxon>
        <taxon>Streptosporangiales</taxon>
        <taxon>Thermomonosporaceae</taxon>
        <taxon>Actinomadura</taxon>
    </lineage>
</organism>
<accession>A0A5D0TXG6</accession>
<dbReference type="AlphaFoldDB" id="A0A5D0TXG6"/>
<dbReference type="Proteomes" id="UP000322634">
    <property type="component" value="Unassembled WGS sequence"/>
</dbReference>
<evidence type="ECO:0000313" key="3">
    <source>
        <dbReference type="Proteomes" id="UP000322634"/>
    </source>
</evidence>